<sequence length="1011" mass="115914">MFFDENRLRDPDFFRENRLDAHSDHAVEPAYRLCLNGLWKFAHAVNPSQVIPGFEQPELDCHGWGDIHVPAHIQLEGWGTPQYANTEYPWDGLADIRPGELPENFNPVACYVKYFRLPEDMRGKRVFISFQGVESCVALWLNGTYIGFSSDSFTPHEFELTDALRDGENKLACRVYRWCSGSWLEDQDFLRFSGIFRDVYLYAVSSVHVWDLKIVAEPDETFTNGILRWQAKTETPAGTRLAVCLKDGDEVLAEGRGEVSGRMESEGSLTADRIRLWSAEDPYLYELRLTLTAPDGTEETAVQKVGFRKIEIRDSIIRVNGVRVVFKGVNRHDFCGETGRAVTEEKVRRDLLTMKRNNINAIRTSHYPNASMLYRLCDELGLYIIDENNMESHGMWDMLWQGYIKIDQMFPGAQKAWEPMLLDRIRSVTERDRNHPSVIIWSCGNESLTGPVILAMSREFKRLDPTRPVHYEGDHQVDFFDPALRLREITDIETEMYTPAHKVRAYLKEHREKPFILCEYTHSMGNSNGAMHKYTELAYEEELYQGGFIWDFIDQGLVMRDRFGKETLTYGGDWDDRPTDGIFCGNGIVFADGRETPKLQEVKYNYQDIVVRPDAEKMEVINRHMFTSTAAFRCVAVLARDGKEIARREIETNVAPLSSAVYPLPFGKQTEPGEYTVTVSFRLREDKPWASEGFETAFGQGVWSVEEKEHTCQHLSGELFFMNSPWNITVRGDHFSVQFSRLTGALTSYRWGDTEYLKGPLLPNFWRAPTNNDYGNRMPQRYAQWKIASQYCTAGFDPETSKKNAAVRPQQEADGSVTFTMTYDLPTKPAASCAVTYRVRPCGRVDVRMDYDPVKELGEMPEFGMITKLSADCGRVRFYGLGPEENYIDRREGARLGIWDYRAEENLTPYLLPQECGNRTGVRWAEVTDAKGQGLKLWLNGGEFSALPWTPHEIENAAHGYELPPVNYTVLKLSTRQMGIAGDDSWGARTHPEYLLDVSRPLRFEFSFKGI</sequence>
<proteinExistence type="predicted"/>
<gene>
    <name evidence="1" type="ORF">JYE49_11725</name>
</gene>
<protein>
    <submittedName>
        <fullName evidence="1">DUF4981 domain-containing protein</fullName>
    </submittedName>
</protein>
<reference evidence="1" key="1">
    <citation type="submission" date="2021-01" db="EMBL/GenBank/DDBJ databases">
        <title>Complete genome sequence of Clostridiales bacterium R-7.</title>
        <authorList>
            <person name="Mahoney-Kurpe S.C."/>
            <person name="Palevich N."/>
            <person name="Koike S."/>
            <person name="Moon C.D."/>
            <person name="Attwood G.T."/>
        </authorList>
    </citation>
    <scope>NUCLEOTIDE SEQUENCE</scope>
    <source>
        <strain evidence="1">R-7</strain>
    </source>
</reference>
<accession>A0AC61MVG7</accession>
<dbReference type="Proteomes" id="UP000682782">
    <property type="component" value="Chromosome"/>
</dbReference>
<evidence type="ECO:0000313" key="1">
    <source>
        <dbReference type="EMBL" id="QUC66522.1"/>
    </source>
</evidence>
<name>A0AC61MVG7_9FIRM</name>
<keyword evidence="2" id="KW-1185">Reference proteome</keyword>
<organism evidence="1 2">
    <name type="scientific">Aristaeella hokkaidonensis</name>
    <dbReference type="NCBI Taxonomy" id="3046382"/>
    <lineage>
        <taxon>Bacteria</taxon>
        <taxon>Bacillati</taxon>
        <taxon>Bacillota</taxon>
        <taxon>Clostridia</taxon>
        <taxon>Eubacteriales</taxon>
        <taxon>Aristaeellaceae</taxon>
        <taxon>Aristaeella</taxon>
    </lineage>
</organism>
<dbReference type="EMBL" id="CP068393">
    <property type="protein sequence ID" value="QUC66522.1"/>
    <property type="molecule type" value="Genomic_DNA"/>
</dbReference>
<evidence type="ECO:0000313" key="2">
    <source>
        <dbReference type="Proteomes" id="UP000682782"/>
    </source>
</evidence>